<keyword evidence="3" id="KW-1185">Reference proteome</keyword>
<evidence type="ECO:0000256" key="1">
    <source>
        <dbReference type="SAM" id="MobiDB-lite"/>
    </source>
</evidence>
<name>A0AAQ3RFM4_VIGMU</name>
<dbReference type="EMBL" id="CP144690">
    <property type="protein sequence ID" value="WVY92201.1"/>
    <property type="molecule type" value="Genomic_DNA"/>
</dbReference>
<dbReference type="AlphaFoldDB" id="A0AAQ3RFM4"/>
<protein>
    <submittedName>
        <fullName evidence="2">Uncharacterized protein</fullName>
    </submittedName>
</protein>
<proteinExistence type="predicted"/>
<evidence type="ECO:0000313" key="2">
    <source>
        <dbReference type="EMBL" id="WVY92201.1"/>
    </source>
</evidence>
<evidence type="ECO:0000313" key="3">
    <source>
        <dbReference type="Proteomes" id="UP001374535"/>
    </source>
</evidence>
<sequence length="154" mass="17768">MAKIDHRWNHGKIFVNGFSSVATCALHVVETEASNSHPRREVERGKGKDRNRRLQKENKKRRCSESQSHNTEKLTEAPPFPFSTTSTLTPSYRLLLPPRRAAPLCVLTEKRTRRSPFPYMTESVRNPKLRARFLVWSFLVAGREEVELRLLAGN</sequence>
<feature type="region of interest" description="Disordered" evidence="1">
    <location>
        <begin position="32"/>
        <end position="85"/>
    </location>
</feature>
<organism evidence="2 3">
    <name type="scientific">Vigna mungo</name>
    <name type="common">Black gram</name>
    <name type="synonym">Phaseolus mungo</name>
    <dbReference type="NCBI Taxonomy" id="3915"/>
    <lineage>
        <taxon>Eukaryota</taxon>
        <taxon>Viridiplantae</taxon>
        <taxon>Streptophyta</taxon>
        <taxon>Embryophyta</taxon>
        <taxon>Tracheophyta</taxon>
        <taxon>Spermatophyta</taxon>
        <taxon>Magnoliopsida</taxon>
        <taxon>eudicotyledons</taxon>
        <taxon>Gunneridae</taxon>
        <taxon>Pentapetalae</taxon>
        <taxon>rosids</taxon>
        <taxon>fabids</taxon>
        <taxon>Fabales</taxon>
        <taxon>Fabaceae</taxon>
        <taxon>Papilionoideae</taxon>
        <taxon>50 kb inversion clade</taxon>
        <taxon>NPAAA clade</taxon>
        <taxon>indigoferoid/millettioid clade</taxon>
        <taxon>Phaseoleae</taxon>
        <taxon>Vigna</taxon>
    </lineage>
</organism>
<accession>A0AAQ3RFM4</accession>
<dbReference type="Proteomes" id="UP001374535">
    <property type="component" value="Chromosome 11"/>
</dbReference>
<reference evidence="2 3" key="1">
    <citation type="journal article" date="2023" name="Life. Sci Alliance">
        <title>Evolutionary insights into 3D genome organization and epigenetic landscape of Vigna mungo.</title>
        <authorList>
            <person name="Junaid A."/>
            <person name="Singh B."/>
            <person name="Bhatia S."/>
        </authorList>
    </citation>
    <scope>NUCLEOTIDE SEQUENCE [LARGE SCALE GENOMIC DNA]</scope>
    <source>
        <strain evidence="2">Urdbean</strain>
    </source>
</reference>
<gene>
    <name evidence="2" type="ORF">V8G54_037715</name>
</gene>
<feature type="compositionally biased region" description="Basic and acidic residues" evidence="1">
    <location>
        <begin position="38"/>
        <end position="57"/>
    </location>
</feature>